<dbReference type="PROSITE" id="PS50850">
    <property type="entry name" value="MFS"/>
    <property type="match status" value="1"/>
</dbReference>
<feature type="domain" description="Major facilitator superfamily (MFS) profile" evidence="9">
    <location>
        <begin position="7"/>
        <end position="407"/>
    </location>
</feature>
<evidence type="ECO:0000259" key="9">
    <source>
        <dbReference type="PROSITE" id="PS50850"/>
    </source>
</evidence>
<dbReference type="InterPro" id="IPR011701">
    <property type="entry name" value="MFS"/>
</dbReference>
<dbReference type="InterPro" id="IPR036259">
    <property type="entry name" value="MFS_trans_sf"/>
</dbReference>
<evidence type="ECO:0000256" key="2">
    <source>
        <dbReference type="ARBA" id="ARBA00022448"/>
    </source>
</evidence>
<dbReference type="RefSeq" id="WP_137622674.1">
    <property type="nucleotide sequence ID" value="NZ_NXMA01000011.1"/>
</dbReference>
<dbReference type="GO" id="GO:0015293">
    <property type="term" value="F:symporter activity"/>
    <property type="evidence" value="ECO:0007669"/>
    <property type="project" value="UniProtKB-KW"/>
</dbReference>
<organism evidence="10 11">
    <name type="scientific">Campylobacter aviculae</name>
    <dbReference type="NCBI Taxonomy" id="2510190"/>
    <lineage>
        <taxon>Bacteria</taxon>
        <taxon>Pseudomonadati</taxon>
        <taxon>Campylobacterota</taxon>
        <taxon>Epsilonproteobacteria</taxon>
        <taxon>Campylobacterales</taxon>
        <taxon>Campylobacteraceae</taxon>
        <taxon>Campylobacter</taxon>
    </lineage>
</organism>
<proteinExistence type="predicted"/>
<dbReference type="InterPro" id="IPR051084">
    <property type="entry name" value="H+-coupled_symporters"/>
</dbReference>
<sequence>MQKKYKNIIYASVGGILEFYDFVLFVFFLDIFSKIFFPQNDFFWTQINSYVAFGAAYLARPFGAIVMAHFGDKYGRKNIFYLSIFLMVVPNFILAFLPTYEKIGLYSTFSLFLIRIFQGLAIGAEVSGSWVYISEFAKGRQIPFVLGFASATLTSGLLFASFTILILGAYFSAAEIEQYAWRFPFVLSGIFGIFVLFLRKKLNETPEFLRLQSQKKLLKFPLKEAFKTHKMSMFICFLMTIVLTSGVATLMILPMHFKELLNIGAKEALWIQNFGILAVVFGSFIQGVLASKWGSYKICTLFSLIFMVSGIFFSFYNQQLLWYFLIVCFSQGIITFAPIFMTQIFKSELKFSGLGFAYNISYAMLAFCTPFVIDFLYEKYLGFYFSFVSLCSLFCVFLLKKFFHKEL</sequence>
<dbReference type="OrthoDB" id="6766492at2"/>
<dbReference type="GO" id="GO:0005886">
    <property type="term" value="C:plasma membrane"/>
    <property type="evidence" value="ECO:0007669"/>
    <property type="project" value="UniProtKB-SubCell"/>
</dbReference>
<feature type="transmembrane region" description="Helical" evidence="8">
    <location>
        <begin position="49"/>
        <end position="67"/>
    </location>
</feature>
<evidence type="ECO:0000313" key="11">
    <source>
        <dbReference type="Proteomes" id="UP000310353"/>
    </source>
</evidence>
<evidence type="ECO:0000256" key="1">
    <source>
        <dbReference type="ARBA" id="ARBA00004651"/>
    </source>
</evidence>
<dbReference type="PANTHER" id="PTHR43528">
    <property type="entry name" value="ALPHA-KETOGLUTARATE PERMEASE"/>
    <property type="match status" value="1"/>
</dbReference>
<accession>A0A4V6DW82</accession>
<dbReference type="PANTHER" id="PTHR43528:SF7">
    <property type="entry name" value="MFS TRANSPORTER"/>
    <property type="match status" value="1"/>
</dbReference>
<dbReference type="SUPFAM" id="SSF103473">
    <property type="entry name" value="MFS general substrate transporter"/>
    <property type="match status" value="1"/>
</dbReference>
<evidence type="ECO:0000256" key="8">
    <source>
        <dbReference type="SAM" id="Phobius"/>
    </source>
</evidence>
<dbReference type="Proteomes" id="UP000310353">
    <property type="component" value="Unassembled WGS sequence"/>
</dbReference>
<keyword evidence="6 8" id="KW-1133">Transmembrane helix</keyword>
<keyword evidence="4 8" id="KW-0812">Transmembrane</keyword>
<comment type="subcellular location">
    <subcellularLocation>
        <location evidence="1">Cell membrane</location>
        <topology evidence="1">Multi-pass membrane protein</topology>
    </subcellularLocation>
</comment>
<name>A0A4V6DW82_9BACT</name>
<dbReference type="Pfam" id="PF07690">
    <property type="entry name" value="MFS_1"/>
    <property type="match status" value="1"/>
</dbReference>
<evidence type="ECO:0000256" key="3">
    <source>
        <dbReference type="ARBA" id="ARBA00022475"/>
    </source>
</evidence>
<feature type="transmembrane region" description="Helical" evidence="8">
    <location>
        <begin position="383"/>
        <end position="403"/>
    </location>
</feature>
<keyword evidence="2" id="KW-0813">Transport</keyword>
<keyword evidence="3" id="KW-1003">Cell membrane</keyword>
<gene>
    <name evidence="10" type="ORF">CQA76_06705</name>
</gene>
<feature type="transmembrane region" description="Helical" evidence="8">
    <location>
        <begin position="79"/>
        <end position="100"/>
    </location>
</feature>
<dbReference type="InterPro" id="IPR020846">
    <property type="entry name" value="MFS_dom"/>
</dbReference>
<feature type="transmembrane region" description="Helical" evidence="8">
    <location>
        <begin position="322"/>
        <end position="344"/>
    </location>
</feature>
<feature type="transmembrane region" description="Helical" evidence="8">
    <location>
        <begin position="356"/>
        <end position="377"/>
    </location>
</feature>
<evidence type="ECO:0000256" key="6">
    <source>
        <dbReference type="ARBA" id="ARBA00022989"/>
    </source>
</evidence>
<dbReference type="EMBL" id="NXMA01000011">
    <property type="protein sequence ID" value="TKX31212.1"/>
    <property type="molecule type" value="Genomic_DNA"/>
</dbReference>
<keyword evidence="5" id="KW-0769">Symport</keyword>
<keyword evidence="7 8" id="KW-0472">Membrane</keyword>
<dbReference type="Gene3D" id="1.20.1250.20">
    <property type="entry name" value="MFS general substrate transporter like domains"/>
    <property type="match status" value="2"/>
</dbReference>
<feature type="transmembrane region" description="Helical" evidence="8">
    <location>
        <begin position="112"/>
        <end position="133"/>
    </location>
</feature>
<feature type="transmembrane region" description="Helical" evidence="8">
    <location>
        <begin position="298"/>
        <end position="316"/>
    </location>
</feature>
<reference evidence="10 11" key="1">
    <citation type="submission" date="2018-05" db="EMBL/GenBank/DDBJ databases">
        <title>Novel Campyloabacter and Helicobacter Species and Strains.</title>
        <authorList>
            <person name="Mannion A.J."/>
            <person name="Shen Z."/>
            <person name="Fox J.G."/>
        </authorList>
    </citation>
    <scope>NUCLEOTIDE SEQUENCE [LARGE SCALE GENOMIC DNA]</scope>
    <source>
        <strain evidence="11">MIT17-670</strain>
    </source>
</reference>
<evidence type="ECO:0000313" key="10">
    <source>
        <dbReference type="EMBL" id="TKX31212.1"/>
    </source>
</evidence>
<dbReference type="AlphaFoldDB" id="A0A4V6DW82"/>
<feature type="transmembrane region" description="Helical" evidence="8">
    <location>
        <begin position="269"/>
        <end position="291"/>
    </location>
</feature>
<feature type="transmembrane region" description="Helical" evidence="8">
    <location>
        <begin position="145"/>
        <end position="173"/>
    </location>
</feature>
<evidence type="ECO:0000256" key="7">
    <source>
        <dbReference type="ARBA" id="ARBA00023136"/>
    </source>
</evidence>
<comment type="caution">
    <text evidence="10">The sequence shown here is derived from an EMBL/GenBank/DDBJ whole genome shotgun (WGS) entry which is preliminary data.</text>
</comment>
<feature type="transmembrane region" description="Helical" evidence="8">
    <location>
        <begin position="7"/>
        <end position="29"/>
    </location>
</feature>
<keyword evidence="11" id="KW-1185">Reference proteome</keyword>
<evidence type="ECO:0000256" key="5">
    <source>
        <dbReference type="ARBA" id="ARBA00022847"/>
    </source>
</evidence>
<feature type="transmembrane region" description="Helical" evidence="8">
    <location>
        <begin position="233"/>
        <end position="257"/>
    </location>
</feature>
<feature type="transmembrane region" description="Helical" evidence="8">
    <location>
        <begin position="179"/>
        <end position="198"/>
    </location>
</feature>
<evidence type="ECO:0000256" key="4">
    <source>
        <dbReference type="ARBA" id="ARBA00022692"/>
    </source>
</evidence>
<protein>
    <submittedName>
        <fullName evidence="10">MFS transporter</fullName>
    </submittedName>
</protein>